<proteinExistence type="predicted"/>
<dbReference type="EMBL" id="AGXN01000007">
    <property type="protein sequence ID" value="EIY98545.1"/>
    <property type="molecule type" value="Genomic_DNA"/>
</dbReference>
<dbReference type="AlphaFoldDB" id="A0A0E2AU53"/>
<dbReference type="PATRIC" id="fig|997883.3.peg.1485"/>
<evidence type="ECO:0000313" key="1">
    <source>
        <dbReference type="EMBL" id="EIY98545.1"/>
    </source>
</evidence>
<dbReference type="HOGENOM" id="CLU_116609_1_0_10"/>
<name>A0A0E2AU53_BACFG</name>
<dbReference type="Proteomes" id="UP000003879">
    <property type="component" value="Unassembled WGS sequence"/>
</dbReference>
<comment type="caution">
    <text evidence="1">The sequence shown here is derived from an EMBL/GenBank/DDBJ whole genome shotgun (WGS) entry which is preliminary data.</text>
</comment>
<sequence>MITTKIEVPPHLCEYIRGKYCNLTSDPVRFPDNLNIYHVIFDLLQKRPSEAPVDRGNLEICLPERSIGKSPVTYNYLGLRSQVIISRKIELMMWAELHEYLDEQKHRYGIKYIDGVQFFMRRYGIDSLTEEAFLKHYQRWRAKVRRKEKRSYKKRE</sequence>
<dbReference type="RefSeq" id="WP_005795408.1">
    <property type="nucleotide sequence ID" value="NZ_JH724215.1"/>
</dbReference>
<evidence type="ECO:0000313" key="2">
    <source>
        <dbReference type="Proteomes" id="UP000003879"/>
    </source>
</evidence>
<organism evidence="1 2">
    <name type="scientific">Bacteroides fragilis CL07T12C05</name>
    <dbReference type="NCBI Taxonomy" id="997883"/>
    <lineage>
        <taxon>Bacteria</taxon>
        <taxon>Pseudomonadati</taxon>
        <taxon>Bacteroidota</taxon>
        <taxon>Bacteroidia</taxon>
        <taxon>Bacteroidales</taxon>
        <taxon>Bacteroidaceae</taxon>
        <taxon>Bacteroides</taxon>
    </lineage>
</organism>
<dbReference type="GeneID" id="60369993"/>
<reference evidence="1 2" key="1">
    <citation type="submission" date="2012-02" db="EMBL/GenBank/DDBJ databases">
        <title>The Genome Sequence of Bacteroides fragilis CL07T12C05.</title>
        <authorList>
            <consortium name="The Broad Institute Genome Sequencing Platform"/>
            <person name="Earl A."/>
            <person name="Ward D."/>
            <person name="Feldgarden M."/>
            <person name="Gevers D."/>
            <person name="Zitomersky N.L."/>
            <person name="Coyne M.J."/>
            <person name="Comstock L.E."/>
            <person name="Young S.K."/>
            <person name="Zeng Q."/>
            <person name="Gargeya S."/>
            <person name="Fitzgerald M."/>
            <person name="Haas B."/>
            <person name="Abouelleil A."/>
            <person name="Alvarado L."/>
            <person name="Arachchi H.M."/>
            <person name="Berlin A."/>
            <person name="Chapman S.B."/>
            <person name="Gearin G."/>
            <person name="Goldberg J."/>
            <person name="Griggs A."/>
            <person name="Gujja S."/>
            <person name="Hansen M."/>
            <person name="Heiman D."/>
            <person name="Howarth C."/>
            <person name="Larimer J."/>
            <person name="Lui A."/>
            <person name="MacDonald P.J.P."/>
            <person name="McCowen C."/>
            <person name="Montmayeur A."/>
            <person name="Murphy C."/>
            <person name="Neiman D."/>
            <person name="Pearson M."/>
            <person name="Priest M."/>
            <person name="Roberts A."/>
            <person name="Saif S."/>
            <person name="Shea T."/>
            <person name="Sisk P."/>
            <person name="Stolte C."/>
            <person name="Sykes S."/>
            <person name="Wortman J."/>
            <person name="Nusbaum C."/>
            <person name="Birren B."/>
        </authorList>
    </citation>
    <scope>NUCLEOTIDE SEQUENCE [LARGE SCALE GENOMIC DNA]</scope>
    <source>
        <strain evidence="1 2">CL07T12C05</strain>
    </source>
</reference>
<gene>
    <name evidence="1" type="ORF">HMPREF1056_01414</name>
</gene>
<protein>
    <submittedName>
        <fullName evidence="1">Uncharacterized protein</fullName>
    </submittedName>
</protein>
<accession>A0A0E2AU53</accession>